<evidence type="ECO:0000313" key="3">
    <source>
        <dbReference type="Proteomes" id="UP001651050"/>
    </source>
</evidence>
<dbReference type="RefSeq" id="WP_416345959.1">
    <property type="nucleotide sequence ID" value="NZ_JALQCY010000009.1"/>
</dbReference>
<dbReference type="InterPro" id="IPR036927">
    <property type="entry name" value="Cyt_c_oxase-like_su1_sf"/>
</dbReference>
<keyword evidence="1" id="KW-1133">Transmembrane helix</keyword>
<proteinExistence type="predicted"/>
<evidence type="ECO:0008006" key="4">
    <source>
        <dbReference type="Google" id="ProtNLM"/>
    </source>
</evidence>
<dbReference type="SUPFAM" id="SSF81442">
    <property type="entry name" value="Cytochrome c oxidase subunit I-like"/>
    <property type="match status" value="1"/>
</dbReference>
<keyword evidence="1" id="KW-0472">Membrane</keyword>
<gene>
    <name evidence="2" type="ORF">M1843_20360</name>
</gene>
<keyword evidence="3" id="KW-1185">Reference proteome</keyword>
<name>A0ABT0J9C9_9MICO</name>
<sequence>MSDEDLGGTGPANPRTRRGTWTAVLAMVVGAGMILWVLTRPVGYASFGWFAYAPLSDTTFVPGSSRLVVMWVLFGLGALLVGLGGGFLIGRRRG</sequence>
<evidence type="ECO:0000313" key="2">
    <source>
        <dbReference type="EMBL" id="MCK9796102.1"/>
    </source>
</evidence>
<reference evidence="2 3" key="1">
    <citation type="submission" date="2022-02" db="EMBL/GenBank/DDBJ databases">
        <title>The car tank lid bacteriome: a reservoir of bacteria with potential in bioremediation of fuel.</title>
        <authorList>
            <person name="Vidal-Verdu A."/>
            <person name="Gomez-Martinez D."/>
            <person name="Latorre-Perez A."/>
            <person name="Pereto J."/>
            <person name="Porcar M."/>
        </authorList>
    </citation>
    <scope>NUCLEOTIDE SEQUENCE [LARGE SCALE GENOMIC DNA]</scope>
    <source>
        <strain evidence="2 3">4D.3</strain>
    </source>
</reference>
<protein>
    <recommendedName>
        <fullName evidence="4">Integral membrane protein</fullName>
    </recommendedName>
</protein>
<accession>A0ABT0J9C9</accession>
<dbReference type="Proteomes" id="UP001651050">
    <property type="component" value="Unassembled WGS sequence"/>
</dbReference>
<feature type="transmembrane region" description="Helical" evidence="1">
    <location>
        <begin position="21"/>
        <end position="39"/>
    </location>
</feature>
<evidence type="ECO:0000256" key="1">
    <source>
        <dbReference type="SAM" id="Phobius"/>
    </source>
</evidence>
<organism evidence="2 3">
    <name type="scientific">Isoptericola peretonis</name>
    <dbReference type="NCBI Taxonomy" id="2918523"/>
    <lineage>
        <taxon>Bacteria</taxon>
        <taxon>Bacillati</taxon>
        <taxon>Actinomycetota</taxon>
        <taxon>Actinomycetes</taxon>
        <taxon>Micrococcales</taxon>
        <taxon>Promicromonosporaceae</taxon>
        <taxon>Isoptericola</taxon>
    </lineage>
</organism>
<comment type="caution">
    <text evidence="2">The sequence shown here is derived from an EMBL/GenBank/DDBJ whole genome shotgun (WGS) entry which is preliminary data.</text>
</comment>
<keyword evidence="1" id="KW-0812">Transmembrane</keyword>
<feature type="transmembrane region" description="Helical" evidence="1">
    <location>
        <begin position="68"/>
        <end position="89"/>
    </location>
</feature>
<dbReference type="EMBL" id="JALQCY010000009">
    <property type="protein sequence ID" value="MCK9796102.1"/>
    <property type="molecule type" value="Genomic_DNA"/>
</dbReference>